<dbReference type="EMBL" id="JAGQFT020000003">
    <property type="protein sequence ID" value="MBS7456668.1"/>
    <property type="molecule type" value="Genomic_DNA"/>
</dbReference>
<evidence type="ECO:0000256" key="2">
    <source>
        <dbReference type="ARBA" id="ARBA00023002"/>
    </source>
</evidence>
<dbReference type="Gene3D" id="3.40.50.720">
    <property type="entry name" value="NAD(P)-binding Rossmann-like Domain"/>
    <property type="match status" value="1"/>
</dbReference>
<reference evidence="3" key="2">
    <citation type="submission" date="2021-04" db="EMBL/GenBank/DDBJ databases">
        <authorList>
            <person name="Karlyshev A.V."/>
        </authorList>
    </citation>
    <scope>NUCLEOTIDE SEQUENCE</scope>
    <source>
        <strain evidence="3">LMG 29479</strain>
    </source>
</reference>
<dbReference type="Pfam" id="PF00106">
    <property type="entry name" value="adh_short"/>
    <property type="match status" value="1"/>
</dbReference>
<dbReference type="GO" id="GO:0016491">
    <property type="term" value="F:oxidoreductase activity"/>
    <property type="evidence" value="ECO:0007669"/>
    <property type="project" value="UniProtKB-KW"/>
</dbReference>
<dbReference type="GO" id="GO:0016020">
    <property type="term" value="C:membrane"/>
    <property type="evidence" value="ECO:0007669"/>
    <property type="project" value="TreeGrafter"/>
</dbReference>
<evidence type="ECO:0000313" key="4">
    <source>
        <dbReference type="EMBL" id="MBS7456668.1"/>
    </source>
</evidence>
<comment type="similarity">
    <text evidence="1">Belongs to the short-chain dehydrogenases/reductases (SDR) family.</text>
</comment>
<gene>
    <name evidence="4" type="ORF">KB893_005925</name>
    <name evidence="3" type="ORF">KB893_14190</name>
</gene>
<keyword evidence="5" id="KW-1185">Reference proteome</keyword>
<proteinExistence type="inferred from homology"/>
<dbReference type="InterPro" id="IPR002347">
    <property type="entry name" value="SDR_fam"/>
</dbReference>
<protein>
    <submittedName>
        <fullName evidence="3">SDR family NAD(P)-dependent oxidoreductase</fullName>
    </submittedName>
</protein>
<dbReference type="PANTHER" id="PTHR44196:SF4">
    <property type="entry name" value="SHORT CHAIN DEHYDROGENASE"/>
    <property type="match status" value="1"/>
</dbReference>
<dbReference type="PROSITE" id="PS00061">
    <property type="entry name" value="ADH_SHORT"/>
    <property type="match status" value="1"/>
</dbReference>
<keyword evidence="2" id="KW-0560">Oxidoreductase</keyword>
<reference evidence="4 5" key="1">
    <citation type="journal article" date="2021" name="Microbiol. Resour. Announc.">
        <title>Draft Genome Sequence of Coralloluteibacterium stylophorae LMG 29479T.</title>
        <authorList>
            <person name="Karlyshev A.V."/>
            <person name="Kudryashova E.B."/>
            <person name="Ariskina E.V."/>
            <person name="Conroy A.P."/>
            <person name="Abidueva E.Y."/>
        </authorList>
    </citation>
    <scope>NUCLEOTIDE SEQUENCE [LARGE SCALE GENOMIC DNA]</scope>
    <source>
        <strain evidence="4 5">LMG 29479</strain>
    </source>
</reference>
<dbReference type="PANTHER" id="PTHR44196">
    <property type="entry name" value="DEHYDROGENASE/REDUCTASE SDR FAMILY MEMBER 7B"/>
    <property type="match status" value="1"/>
</dbReference>
<evidence type="ECO:0000313" key="5">
    <source>
        <dbReference type="Proteomes" id="UP000675747"/>
    </source>
</evidence>
<dbReference type="InterPro" id="IPR020904">
    <property type="entry name" value="Sc_DH/Rdtase_CS"/>
</dbReference>
<accession>A0A8J7VUT4</accession>
<dbReference type="EMBL" id="JAGQFT010000158">
    <property type="protein sequence ID" value="MBR0563655.1"/>
    <property type="molecule type" value="Genomic_DNA"/>
</dbReference>
<dbReference type="InterPro" id="IPR036291">
    <property type="entry name" value="NAD(P)-bd_dom_sf"/>
</dbReference>
<dbReference type="RefSeq" id="WP_211927553.1">
    <property type="nucleotide sequence ID" value="NZ_JAGQFT020000003.1"/>
</dbReference>
<name>A0A8J7VUT4_9GAMM</name>
<evidence type="ECO:0000256" key="1">
    <source>
        <dbReference type="ARBA" id="ARBA00006484"/>
    </source>
</evidence>
<dbReference type="AlphaFoldDB" id="A0A8J7VUT4"/>
<dbReference type="SUPFAM" id="SSF51735">
    <property type="entry name" value="NAD(P)-binding Rossmann-fold domains"/>
    <property type="match status" value="1"/>
</dbReference>
<evidence type="ECO:0000313" key="3">
    <source>
        <dbReference type="EMBL" id="MBR0563655.1"/>
    </source>
</evidence>
<dbReference type="PRINTS" id="PR00081">
    <property type="entry name" value="GDHRDH"/>
</dbReference>
<organism evidence="3">
    <name type="scientific">Coralloluteibacterium stylophorae</name>
    <dbReference type="NCBI Taxonomy" id="1776034"/>
    <lineage>
        <taxon>Bacteria</taxon>
        <taxon>Pseudomonadati</taxon>
        <taxon>Pseudomonadota</taxon>
        <taxon>Gammaproteobacteria</taxon>
        <taxon>Lysobacterales</taxon>
        <taxon>Lysobacteraceae</taxon>
        <taxon>Coralloluteibacterium</taxon>
    </lineage>
</organism>
<comment type="caution">
    <text evidence="3">The sequence shown here is derived from an EMBL/GenBank/DDBJ whole genome shotgun (WGS) entry which is preliminary data.</text>
</comment>
<sequence>MSEAATGRGAGVLADRVVLVTGANGGLGEAAARACAQAGATVVLLGRRVPRLNKLYDILATLGPEPAAYPLDMEGAGPEDYAQLATSLESQLGRLDGILHAALAFKGLTPLANTDPLEFAREIHVNLTAPMLLTQACLPLLRRAPDAAVVFVLDDLERIGRAYWGGYAVAKHGLLGLMRVLHDETEQGGVRVSALEPGPMRSGFRAKAFMESALRDIPAPTAYAAACVELLSPAGASHRGAVHRVRADA</sequence>
<dbReference type="Proteomes" id="UP000675747">
    <property type="component" value="Unassembled WGS sequence"/>
</dbReference>